<dbReference type="RefSeq" id="WP_120441825.1">
    <property type="nucleotide sequence ID" value="NZ_CP031078.1"/>
</dbReference>
<comment type="subcellular location">
    <subcellularLocation>
        <location evidence="2">Secreted</location>
    </subcellularLocation>
</comment>
<proteinExistence type="predicted"/>
<evidence type="ECO:0000256" key="1">
    <source>
        <dbReference type="ARBA" id="ARBA00001913"/>
    </source>
</evidence>
<dbReference type="InterPro" id="IPR013858">
    <property type="entry name" value="Peptidase_M10B_C"/>
</dbReference>
<protein>
    <recommendedName>
        <fullName evidence="5">Peptidase M10 serralysin C-terminal domain-containing protein</fullName>
    </recommendedName>
</protein>
<dbReference type="Gene3D" id="2.150.10.10">
    <property type="entry name" value="Serralysin-like metalloprotease, C-terminal"/>
    <property type="match status" value="3"/>
</dbReference>
<dbReference type="PRINTS" id="PR00313">
    <property type="entry name" value="CABNDNGRPT"/>
</dbReference>
<dbReference type="Pfam" id="PF00353">
    <property type="entry name" value="HemolysinCabind"/>
    <property type="match status" value="4"/>
</dbReference>
<evidence type="ECO:0000256" key="2">
    <source>
        <dbReference type="ARBA" id="ARBA00004613"/>
    </source>
</evidence>
<dbReference type="InterPro" id="IPR011049">
    <property type="entry name" value="Serralysin-like_metalloprot_C"/>
</dbReference>
<evidence type="ECO:0000256" key="3">
    <source>
        <dbReference type="ARBA" id="ARBA00022525"/>
    </source>
</evidence>
<accession>A0A386ULZ7</accession>
<organism evidence="6 7">
    <name type="scientific">Paracoccus yeei</name>
    <dbReference type="NCBI Taxonomy" id="147645"/>
    <lineage>
        <taxon>Bacteria</taxon>
        <taxon>Pseudomonadati</taxon>
        <taxon>Pseudomonadota</taxon>
        <taxon>Alphaproteobacteria</taxon>
        <taxon>Rhodobacterales</taxon>
        <taxon>Paracoccaceae</taxon>
        <taxon>Paracoccus</taxon>
    </lineage>
</organism>
<dbReference type="PANTHER" id="PTHR38340">
    <property type="entry name" value="S-LAYER PROTEIN"/>
    <property type="match status" value="1"/>
</dbReference>
<reference evidence="7" key="1">
    <citation type="submission" date="2018-07" db="EMBL/GenBank/DDBJ databases">
        <title>Genome Structure of the Opportunistic Pathogen Paracoccus yeei (Alphaproteobacteria) and Identification of Putative Virulence Factors.</title>
        <authorList>
            <person name="Lasek R."/>
            <person name="Szuplewska M."/>
            <person name="Mitura M."/>
            <person name="Decewicz P."/>
            <person name="Chmielowska C."/>
            <person name="Pawlot A."/>
            <person name="Sentkowska D."/>
            <person name="Czarnecki J."/>
            <person name="Bartosik D."/>
        </authorList>
    </citation>
    <scope>NUCLEOTIDE SEQUENCE [LARGE SCALE GENOMIC DNA]</scope>
    <source>
        <strain evidence="7">CCUG 32053</strain>
    </source>
</reference>
<dbReference type="Pfam" id="PF08548">
    <property type="entry name" value="Peptidase_M10_C"/>
    <property type="match status" value="1"/>
</dbReference>
<dbReference type="InterPro" id="IPR050557">
    <property type="entry name" value="RTX_toxin/Mannuronan_C5-epim"/>
</dbReference>
<evidence type="ECO:0000259" key="5">
    <source>
        <dbReference type="Pfam" id="PF08548"/>
    </source>
</evidence>
<evidence type="ECO:0000256" key="4">
    <source>
        <dbReference type="ARBA" id="ARBA00022737"/>
    </source>
</evidence>
<dbReference type="GO" id="GO:0005615">
    <property type="term" value="C:extracellular space"/>
    <property type="evidence" value="ECO:0007669"/>
    <property type="project" value="InterPro"/>
</dbReference>
<dbReference type="GO" id="GO:0005509">
    <property type="term" value="F:calcium ion binding"/>
    <property type="evidence" value="ECO:0007669"/>
    <property type="project" value="InterPro"/>
</dbReference>
<dbReference type="PANTHER" id="PTHR38340:SF1">
    <property type="entry name" value="S-LAYER PROTEIN"/>
    <property type="match status" value="1"/>
</dbReference>
<dbReference type="InterPro" id="IPR001343">
    <property type="entry name" value="Hemolysn_Ca-bd"/>
</dbReference>
<evidence type="ECO:0000313" key="6">
    <source>
        <dbReference type="EMBL" id="AYF01419.1"/>
    </source>
</evidence>
<dbReference type="EMBL" id="CP031078">
    <property type="protein sequence ID" value="AYF01419.1"/>
    <property type="molecule type" value="Genomic_DNA"/>
</dbReference>
<name>A0A386ULZ7_9RHOB</name>
<feature type="domain" description="Peptidase M10 serralysin C-terminal" evidence="5">
    <location>
        <begin position="252"/>
        <end position="386"/>
    </location>
</feature>
<dbReference type="PROSITE" id="PS00330">
    <property type="entry name" value="HEMOLYSIN_CALCIUM"/>
    <property type="match status" value="5"/>
</dbReference>
<dbReference type="Proteomes" id="UP000272010">
    <property type="component" value="Chromosome"/>
</dbReference>
<dbReference type="SUPFAM" id="SSF51120">
    <property type="entry name" value="beta-Roll"/>
    <property type="match status" value="2"/>
</dbReference>
<dbReference type="InterPro" id="IPR018511">
    <property type="entry name" value="Hemolysin-typ_Ca-bd_CS"/>
</dbReference>
<dbReference type="AlphaFoldDB" id="A0A386ULZ7"/>
<evidence type="ECO:0000313" key="7">
    <source>
        <dbReference type="Proteomes" id="UP000272010"/>
    </source>
</evidence>
<keyword evidence="3" id="KW-0964">Secreted</keyword>
<comment type="cofactor">
    <cofactor evidence="1">
        <name>Ca(2+)</name>
        <dbReference type="ChEBI" id="CHEBI:29108"/>
    </cofactor>
</comment>
<gene>
    <name evidence="6" type="ORF">PY32053_01794</name>
</gene>
<sequence length="387" mass="40091">MATITVSPNWGFDIEDFDFYLMNYAERYSRSSSRFEIDYGNGFREVMGGSGVRYDRWGLPYTGTVTSYASYRGATELVSITGFNLSAVAVSNAIWTYSTTDDANLIASALSGHDRFTGGNLADSFIGLGGNDTIFGRGGNDLLSGGTGLDQIFGGAGNDILEGLNGADLLKGEAGNDVIYGGAGLDTLSGGFGNDGLSGGADNDRLLGDAGNDLLLGDAGADSLWGDAGNDTLGGGAQNDLLAGGIGNDRLLGDAGADRLLGDAGNDTLTGGQGADQLWGGLGADRFVFLATSDSTTPMRDQILDFSRAQGDRIDLSAIDADRRDSYDNDAFRFVGTDAFSGTAGELRYGRVGNGVIVQADTNGDRVADMAFLVAGNQALLASDFLL</sequence>
<keyword evidence="4" id="KW-0677">Repeat</keyword>